<protein>
    <submittedName>
        <fullName evidence="1">Uncharacterized protein</fullName>
    </submittedName>
</protein>
<dbReference type="Proteomes" id="UP001186974">
    <property type="component" value="Unassembled WGS sequence"/>
</dbReference>
<dbReference type="EMBL" id="JAWDJW010000190">
    <property type="protein sequence ID" value="KAK3081357.1"/>
    <property type="molecule type" value="Genomic_DNA"/>
</dbReference>
<evidence type="ECO:0000313" key="2">
    <source>
        <dbReference type="Proteomes" id="UP001186974"/>
    </source>
</evidence>
<reference evidence="1" key="1">
    <citation type="submission" date="2024-09" db="EMBL/GenBank/DDBJ databases">
        <title>Black Yeasts Isolated from many extreme environments.</title>
        <authorList>
            <person name="Coleine C."/>
            <person name="Stajich J.E."/>
            <person name="Selbmann L."/>
        </authorList>
    </citation>
    <scope>NUCLEOTIDE SEQUENCE</scope>
    <source>
        <strain evidence="1">CCFEE 5737</strain>
    </source>
</reference>
<accession>A0ACC3DXK2</accession>
<organism evidence="1 2">
    <name type="scientific">Coniosporium uncinatum</name>
    <dbReference type="NCBI Taxonomy" id="93489"/>
    <lineage>
        <taxon>Eukaryota</taxon>
        <taxon>Fungi</taxon>
        <taxon>Dikarya</taxon>
        <taxon>Ascomycota</taxon>
        <taxon>Pezizomycotina</taxon>
        <taxon>Dothideomycetes</taxon>
        <taxon>Dothideomycetes incertae sedis</taxon>
        <taxon>Coniosporium</taxon>
    </lineage>
</organism>
<sequence length="189" mass="21407">MRRDTTPLVAYLSEGCLSTLPERVGGTLSTRNSCRTCVNRNRAPSSRSQRPDGSRGDGYRSSDTSQVDNAPEDPRDAGVSDAVWQELQPDNRAADRRVEDQGKLTQLEKELKDIIEKEEVRAEQETQLLQEPVVASDDNDSEMGRLHEEARLRHEIARRARAAELADLERKKKEAEEERRKEAQAQKNP</sequence>
<keyword evidence="2" id="KW-1185">Reference proteome</keyword>
<comment type="caution">
    <text evidence="1">The sequence shown here is derived from an EMBL/GenBank/DDBJ whole genome shotgun (WGS) entry which is preliminary data.</text>
</comment>
<proteinExistence type="predicted"/>
<evidence type="ECO:0000313" key="1">
    <source>
        <dbReference type="EMBL" id="KAK3081357.1"/>
    </source>
</evidence>
<gene>
    <name evidence="1" type="ORF">LTS18_007527</name>
</gene>
<name>A0ACC3DXK2_9PEZI</name>